<dbReference type="Gene3D" id="3.90.1530.10">
    <property type="entry name" value="Conserved hypothetical protein from pyrococcus furiosus pfu- 392566-001, ParB domain"/>
    <property type="match status" value="1"/>
</dbReference>
<dbReference type="PANTHER" id="PTHR33375">
    <property type="entry name" value="CHROMOSOME-PARTITIONING PROTEIN PARB-RELATED"/>
    <property type="match status" value="1"/>
</dbReference>
<dbReference type="GO" id="GO:0006352">
    <property type="term" value="P:DNA-templated transcription initiation"/>
    <property type="evidence" value="ECO:0007669"/>
    <property type="project" value="InterPro"/>
</dbReference>
<evidence type="ECO:0000259" key="1">
    <source>
        <dbReference type="SMART" id="SM00470"/>
    </source>
</evidence>
<feature type="domain" description="ParB-like N-terminal" evidence="1">
    <location>
        <begin position="5"/>
        <end position="94"/>
    </location>
</feature>
<dbReference type="InterPro" id="IPR003115">
    <property type="entry name" value="ParB_N"/>
</dbReference>
<proteinExistence type="predicted"/>
<dbReference type="AlphaFoldDB" id="A0A7C1AMD4"/>
<organism evidence="2">
    <name type="scientific">Thermodesulforhabdus norvegica</name>
    <dbReference type="NCBI Taxonomy" id="39841"/>
    <lineage>
        <taxon>Bacteria</taxon>
        <taxon>Pseudomonadati</taxon>
        <taxon>Thermodesulfobacteriota</taxon>
        <taxon>Syntrophobacteria</taxon>
        <taxon>Syntrophobacterales</taxon>
        <taxon>Thermodesulforhabdaceae</taxon>
        <taxon>Thermodesulforhabdus</taxon>
    </lineage>
</organism>
<dbReference type="Pfam" id="PF04545">
    <property type="entry name" value="Sigma70_r4"/>
    <property type="match status" value="1"/>
</dbReference>
<dbReference type="Pfam" id="PF02195">
    <property type="entry name" value="ParB_N"/>
    <property type="match status" value="1"/>
</dbReference>
<reference evidence="2" key="1">
    <citation type="journal article" date="2020" name="mSystems">
        <title>Genome- and Community-Level Interaction Insights into Carbon Utilization and Element Cycling Functions of Hydrothermarchaeota in Hydrothermal Sediment.</title>
        <authorList>
            <person name="Zhou Z."/>
            <person name="Liu Y."/>
            <person name="Xu W."/>
            <person name="Pan J."/>
            <person name="Luo Z.H."/>
            <person name="Li M."/>
        </authorList>
    </citation>
    <scope>NUCLEOTIDE SEQUENCE [LARGE SCALE GENOMIC DNA]</scope>
    <source>
        <strain evidence="2">HyVt-19</strain>
    </source>
</reference>
<dbReference type="Gene3D" id="1.10.10.60">
    <property type="entry name" value="Homeodomain-like"/>
    <property type="match status" value="1"/>
</dbReference>
<gene>
    <name evidence="2" type="ORF">ENG14_06145</name>
</gene>
<dbReference type="GO" id="GO:0003700">
    <property type="term" value="F:DNA-binding transcription factor activity"/>
    <property type="evidence" value="ECO:0007669"/>
    <property type="project" value="InterPro"/>
</dbReference>
<dbReference type="GO" id="GO:0005694">
    <property type="term" value="C:chromosome"/>
    <property type="evidence" value="ECO:0007669"/>
    <property type="project" value="TreeGrafter"/>
</dbReference>
<dbReference type="SUPFAM" id="SSF88659">
    <property type="entry name" value="Sigma3 and sigma4 domains of RNA polymerase sigma factors"/>
    <property type="match status" value="1"/>
</dbReference>
<dbReference type="InterPro" id="IPR036086">
    <property type="entry name" value="ParB/Sulfiredoxin_sf"/>
</dbReference>
<dbReference type="PANTHER" id="PTHR33375:SF1">
    <property type="entry name" value="CHROMOSOME-PARTITIONING PROTEIN PARB-RELATED"/>
    <property type="match status" value="1"/>
</dbReference>
<dbReference type="SUPFAM" id="SSF110849">
    <property type="entry name" value="ParB/Sulfiredoxin"/>
    <property type="match status" value="1"/>
</dbReference>
<comment type="caution">
    <text evidence="2">The sequence shown here is derived from an EMBL/GenBank/DDBJ whole genome shotgun (WGS) entry which is preliminary data.</text>
</comment>
<dbReference type="Proteomes" id="UP000886355">
    <property type="component" value="Unassembled WGS sequence"/>
</dbReference>
<dbReference type="InterPro" id="IPR013324">
    <property type="entry name" value="RNA_pol_sigma_r3/r4-like"/>
</dbReference>
<evidence type="ECO:0000313" key="2">
    <source>
        <dbReference type="EMBL" id="HDL90467.1"/>
    </source>
</evidence>
<dbReference type="InterPro" id="IPR050336">
    <property type="entry name" value="Chromosome_partition/occlusion"/>
</dbReference>
<accession>A0A7C1AMD4</accession>
<name>A0A7C1AMD4_9BACT</name>
<sequence>MSTTQNLLIKKMTYDPIVQPRDADPERVKEFILSMKHDEHIPPIKVGIRNNRYVVIDGTHRLEAAKKMGLDSIRADIINEREEVWPALAVFYNDKASKPLTPEQRKRKIIVCWDRGLSTDDIAKYVGRKKTYIYEVLRPAMEQKRKEREERDMRILELYEQGLTQQKIAEKVGVSRERVTQITNNVNVSANGKTNKICKMKERNEKILDIMAVLRK</sequence>
<dbReference type="EMBL" id="DQZW01000288">
    <property type="protein sequence ID" value="HDL90467.1"/>
    <property type="molecule type" value="Genomic_DNA"/>
</dbReference>
<protein>
    <recommendedName>
        <fullName evidence="1">ParB-like N-terminal domain-containing protein</fullName>
    </recommendedName>
</protein>
<dbReference type="GO" id="GO:0007059">
    <property type="term" value="P:chromosome segregation"/>
    <property type="evidence" value="ECO:0007669"/>
    <property type="project" value="TreeGrafter"/>
</dbReference>
<dbReference type="SMART" id="SM00470">
    <property type="entry name" value="ParB"/>
    <property type="match status" value="1"/>
</dbReference>
<dbReference type="InterPro" id="IPR007630">
    <property type="entry name" value="RNA_pol_sigma70_r4"/>
</dbReference>